<dbReference type="InterPro" id="IPR038765">
    <property type="entry name" value="Papain-like_cys_pep_sf"/>
</dbReference>
<dbReference type="InterPro" id="IPR052901">
    <property type="entry name" value="Bact_TGase-like"/>
</dbReference>
<dbReference type="PANTHER" id="PTHR42736">
    <property type="entry name" value="PROTEIN-GLUTAMINE GAMMA-GLUTAMYLTRANSFERASE"/>
    <property type="match status" value="1"/>
</dbReference>
<dbReference type="Pfam" id="PF11992">
    <property type="entry name" value="TgpA_N"/>
    <property type="match status" value="1"/>
</dbReference>
<feature type="transmembrane region" description="Helical" evidence="2">
    <location>
        <begin position="617"/>
        <end position="636"/>
    </location>
</feature>
<dbReference type="AlphaFoldDB" id="A0A653MBB1"/>
<evidence type="ECO:0000313" key="5">
    <source>
        <dbReference type="Proteomes" id="UP000433089"/>
    </source>
</evidence>
<feature type="transmembrane region" description="Helical" evidence="2">
    <location>
        <begin position="201"/>
        <end position="218"/>
    </location>
</feature>
<proteinExistence type="predicted"/>
<dbReference type="Pfam" id="PF01841">
    <property type="entry name" value="Transglut_core"/>
    <property type="match status" value="1"/>
</dbReference>
<dbReference type="SUPFAM" id="SSF54001">
    <property type="entry name" value="Cysteine proteinases"/>
    <property type="match status" value="1"/>
</dbReference>
<dbReference type="PANTHER" id="PTHR42736:SF1">
    <property type="entry name" value="PROTEIN-GLUTAMINE GAMMA-GLUTAMYLTRANSFERASE"/>
    <property type="match status" value="1"/>
</dbReference>
<dbReference type="InterPro" id="IPR002931">
    <property type="entry name" value="Transglutaminase-like"/>
</dbReference>
<feature type="compositionally biased region" description="Low complexity" evidence="1">
    <location>
        <begin position="549"/>
        <end position="564"/>
    </location>
</feature>
<feature type="compositionally biased region" description="Basic and acidic residues" evidence="1">
    <location>
        <begin position="596"/>
        <end position="605"/>
    </location>
</feature>
<feature type="transmembrane region" description="Helical" evidence="2">
    <location>
        <begin position="12"/>
        <end position="28"/>
    </location>
</feature>
<keyword evidence="2" id="KW-0472">Membrane</keyword>
<dbReference type="RefSeq" id="WP_201297780.1">
    <property type="nucleotide sequence ID" value="NZ_JAMYEG010000009.1"/>
</dbReference>
<feature type="domain" description="Transglutaminase-like" evidence="3">
    <location>
        <begin position="472"/>
        <end position="547"/>
    </location>
</feature>
<feature type="compositionally biased region" description="Low complexity" evidence="1">
    <location>
        <begin position="583"/>
        <end position="595"/>
    </location>
</feature>
<evidence type="ECO:0000256" key="2">
    <source>
        <dbReference type="SAM" id="Phobius"/>
    </source>
</evidence>
<dbReference type="Gene3D" id="3.10.620.30">
    <property type="match status" value="1"/>
</dbReference>
<keyword evidence="2" id="KW-0812">Transmembrane</keyword>
<reference evidence="4 5" key="1">
    <citation type="submission" date="2019-10" db="EMBL/GenBank/DDBJ databases">
        <authorList>
            <person name="Karimi E."/>
        </authorList>
    </citation>
    <scope>NUCLEOTIDE SEQUENCE [LARGE SCALE GENOMIC DNA]</scope>
    <source>
        <strain evidence="4">Bacillus sp. 348</strain>
    </source>
</reference>
<dbReference type="Proteomes" id="UP000433089">
    <property type="component" value="Unassembled WGS sequence"/>
</dbReference>
<dbReference type="EMBL" id="CABWLH010000008">
    <property type="protein sequence ID" value="VXB01833.1"/>
    <property type="molecule type" value="Genomic_DNA"/>
</dbReference>
<feature type="transmembrane region" description="Helical" evidence="2">
    <location>
        <begin position="139"/>
        <end position="157"/>
    </location>
</feature>
<feature type="transmembrane region" description="Helical" evidence="2">
    <location>
        <begin position="116"/>
        <end position="134"/>
    </location>
</feature>
<evidence type="ECO:0000313" key="4">
    <source>
        <dbReference type="EMBL" id="VXB01833.1"/>
    </source>
</evidence>
<feature type="transmembrane region" description="Helical" evidence="2">
    <location>
        <begin position="40"/>
        <end position="56"/>
    </location>
</feature>
<evidence type="ECO:0000259" key="3">
    <source>
        <dbReference type="SMART" id="SM00460"/>
    </source>
</evidence>
<feature type="region of interest" description="Disordered" evidence="1">
    <location>
        <begin position="549"/>
        <end position="607"/>
    </location>
</feature>
<keyword evidence="2" id="KW-1133">Transmembrane helix</keyword>
<feature type="transmembrane region" description="Helical" evidence="2">
    <location>
        <begin position="163"/>
        <end position="181"/>
    </location>
</feature>
<dbReference type="Pfam" id="PF13559">
    <property type="entry name" value="DUF4129"/>
    <property type="match status" value="1"/>
</dbReference>
<dbReference type="InterPro" id="IPR025403">
    <property type="entry name" value="TgpA-like_C"/>
</dbReference>
<protein>
    <recommendedName>
        <fullName evidence="3">Transglutaminase-like domain-containing protein</fullName>
    </recommendedName>
</protein>
<gene>
    <name evidence="4" type="primary">yebA</name>
    <name evidence="4" type="ORF">BACI348_30033</name>
</gene>
<dbReference type="InterPro" id="IPR021878">
    <property type="entry name" value="TgpA_N"/>
</dbReference>
<evidence type="ECO:0000256" key="1">
    <source>
        <dbReference type="SAM" id="MobiDB-lite"/>
    </source>
</evidence>
<sequence length="735" mass="85337">MLHMHQRQSRFELFIYYAVAFLLLWEWLRPLQDFTETSHTSYFIIFIGLTCLFTFFRLKWYVTFPICAGLILLALYLIFYQSEPSYLPALSADIKDNISLMSMGMWSDMYPSFRTLLFYILLWLLVYLLHYWVVYQQRIFFFLLMTIVYVTILDTFTPYDATFAIVRIMVFGFCLLGLLYFDRLRSAEGVRVSQKARLNWFLPMLALVLVSASLGASLPKSDPKWPDPVPFFKAVTNQDGSAGQNKVGYSADDSSLGGPFSEDRTPVFKWSGKEPSYFRVETKSIYTGKGWEDASNDTKPTRLKGNEVPNQWFTNRVKTEEHETRVDMESNYRFNHAVYPIGTVMLTPMENIPLQMMGKTEKIVPSTQNPPKNLGNYRVSFLSPTFILEDLQRIKVPTKQQVNQQVGREYLQLPSSLPERVKTLANSLTETKDNMYDKAKAIEDYLGSAKFSYETQNVAVPGRNEDYVDQFLFDTMIGYCDNFSTSMIVMLRSIGIPARWVKGYTSGQLYETQMDGNNVYEVTNNNAHSWVEVYFPNRGWVTFEPTKGFTNPETFTNETTANNDQTDDQQDEKDHPASDQQENEQTQQPQQQEPEQGAKQEEQATKAKPSMVHVGSILGYAAGVIVFLGFIGWMLYRFRARWLPIFIVRKVKRLPDEEAFFYAYAALLKQLRRRGIEKKPGMTLREFASLIDDKEGNHHMSELTQFYERALYRQEDASALWRQSVKLWENLINRR</sequence>
<organism evidence="4 5">
    <name type="scientific">Bacillus altitudinis</name>
    <dbReference type="NCBI Taxonomy" id="293387"/>
    <lineage>
        <taxon>Bacteria</taxon>
        <taxon>Bacillati</taxon>
        <taxon>Bacillota</taxon>
        <taxon>Bacilli</taxon>
        <taxon>Bacillales</taxon>
        <taxon>Bacillaceae</taxon>
        <taxon>Bacillus</taxon>
    </lineage>
</organism>
<name>A0A653MBB1_BACAB</name>
<feature type="transmembrane region" description="Helical" evidence="2">
    <location>
        <begin position="61"/>
        <end position="80"/>
    </location>
</feature>
<dbReference type="SMART" id="SM00460">
    <property type="entry name" value="TGc"/>
    <property type="match status" value="1"/>
</dbReference>
<accession>A0A653MBB1</accession>